<reference evidence="1 2" key="1">
    <citation type="submission" date="2014-04" db="EMBL/GenBank/DDBJ databases">
        <authorList>
            <consortium name="DOE Joint Genome Institute"/>
            <person name="Kuo A."/>
            <person name="Kohler A."/>
            <person name="Costa M.D."/>
            <person name="Nagy L.G."/>
            <person name="Floudas D."/>
            <person name="Copeland A."/>
            <person name="Barry K.W."/>
            <person name="Cichocki N."/>
            <person name="Veneault-Fourrey C."/>
            <person name="LaButti K."/>
            <person name="Lindquist E.A."/>
            <person name="Lipzen A."/>
            <person name="Lundell T."/>
            <person name="Morin E."/>
            <person name="Murat C."/>
            <person name="Sun H."/>
            <person name="Tunlid A."/>
            <person name="Henrissat B."/>
            <person name="Grigoriev I.V."/>
            <person name="Hibbett D.S."/>
            <person name="Martin F."/>
            <person name="Nordberg H.P."/>
            <person name="Cantor M.N."/>
            <person name="Hua S.X."/>
        </authorList>
    </citation>
    <scope>NUCLEOTIDE SEQUENCE [LARGE SCALE GENOMIC DNA]</scope>
    <source>
        <strain evidence="1 2">441</strain>
    </source>
</reference>
<organism evidence="1 2">
    <name type="scientific">Pisolithus microcarpus 441</name>
    <dbReference type="NCBI Taxonomy" id="765257"/>
    <lineage>
        <taxon>Eukaryota</taxon>
        <taxon>Fungi</taxon>
        <taxon>Dikarya</taxon>
        <taxon>Basidiomycota</taxon>
        <taxon>Agaricomycotina</taxon>
        <taxon>Agaricomycetes</taxon>
        <taxon>Agaricomycetidae</taxon>
        <taxon>Boletales</taxon>
        <taxon>Sclerodermatineae</taxon>
        <taxon>Pisolithaceae</taxon>
        <taxon>Pisolithus</taxon>
    </lineage>
</organism>
<name>A0A0C9XIT3_9AGAM</name>
<dbReference type="STRING" id="765257.A0A0C9XIT3"/>
<feature type="non-terminal residue" evidence="1">
    <location>
        <position position="1"/>
    </location>
</feature>
<evidence type="ECO:0000313" key="2">
    <source>
        <dbReference type="Proteomes" id="UP000054018"/>
    </source>
</evidence>
<dbReference type="HOGENOM" id="CLU_3015042_0_0_1"/>
<dbReference type="AlphaFoldDB" id="A0A0C9XIT3"/>
<keyword evidence="2" id="KW-1185">Reference proteome</keyword>
<reference evidence="2" key="2">
    <citation type="submission" date="2015-01" db="EMBL/GenBank/DDBJ databases">
        <title>Evolutionary Origins and Diversification of the Mycorrhizal Mutualists.</title>
        <authorList>
            <consortium name="DOE Joint Genome Institute"/>
            <consortium name="Mycorrhizal Genomics Consortium"/>
            <person name="Kohler A."/>
            <person name="Kuo A."/>
            <person name="Nagy L.G."/>
            <person name="Floudas D."/>
            <person name="Copeland A."/>
            <person name="Barry K.W."/>
            <person name="Cichocki N."/>
            <person name="Veneault-Fourrey C."/>
            <person name="LaButti K."/>
            <person name="Lindquist E.A."/>
            <person name="Lipzen A."/>
            <person name="Lundell T."/>
            <person name="Morin E."/>
            <person name="Murat C."/>
            <person name="Riley R."/>
            <person name="Ohm R."/>
            <person name="Sun H."/>
            <person name="Tunlid A."/>
            <person name="Henrissat B."/>
            <person name="Grigoriev I.V."/>
            <person name="Hibbett D.S."/>
            <person name="Martin F."/>
        </authorList>
    </citation>
    <scope>NUCLEOTIDE SEQUENCE [LARGE SCALE GENOMIC DNA]</scope>
    <source>
        <strain evidence="2">441</strain>
    </source>
</reference>
<evidence type="ECO:0000313" key="1">
    <source>
        <dbReference type="EMBL" id="KIK12240.1"/>
    </source>
</evidence>
<dbReference type="Proteomes" id="UP000054018">
    <property type="component" value="Unassembled WGS sequence"/>
</dbReference>
<dbReference type="EMBL" id="KN834102">
    <property type="protein sequence ID" value="KIK12240.1"/>
    <property type="molecule type" value="Genomic_DNA"/>
</dbReference>
<sequence length="60" mass="6952">YFQNVVAHYCVIIEGWPDTITFENLSSASSSLSQLEVLLQKWEMGSTHWKKLSDDKFTEL</sequence>
<proteinExistence type="predicted"/>
<gene>
    <name evidence="1" type="ORF">PISMIDRAFT_121202</name>
</gene>
<protein>
    <submittedName>
        <fullName evidence="1">Unplaced genomic scaffold scaffold_418, whole genome shotgun sequence</fullName>
    </submittedName>
</protein>
<accession>A0A0C9XIT3</accession>